<reference evidence="7 10" key="1">
    <citation type="journal article" date="2015" name="ISME J.">
        <title>Elemental sulfur and acetate can support life of a novel strictly anaerobic haloarchaeon.</title>
        <authorList>
            <person name="Sorokin D.Y."/>
            <person name="Kublanov I.V."/>
            <person name="Gavrilov S.N."/>
            <person name="Rojo D."/>
            <person name="Roman P."/>
            <person name="Golyshin P.N."/>
            <person name="Slepak V.Z."/>
            <person name="Smedile F."/>
            <person name="Ferrer M."/>
            <person name="Messina E."/>
            <person name="La Cono V."/>
            <person name="Yakimov M.M."/>
        </authorList>
    </citation>
    <scope>NUCLEOTIDE SEQUENCE [LARGE SCALE GENOMIC DNA]</scope>
    <source>
        <strain evidence="7 10">HSR2</strain>
    </source>
</reference>
<keyword evidence="4 6" id="KW-1133">Transmembrane helix</keyword>
<dbReference type="RefSeq" id="WP_050047829.1">
    <property type="nucleotide sequence ID" value="NZ_CP008874.1"/>
</dbReference>
<dbReference type="STRING" id="1604004.HLASA_0517"/>
<dbReference type="KEGG" id="hsf:HLASA_0517"/>
<dbReference type="GO" id="GO:0005886">
    <property type="term" value="C:plasma membrane"/>
    <property type="evidence" value="ECO:0007669"/>
    <property type="project" value="UniProtKB-SubCell"/>
</dbReference>
<evidence type="ECO:0000313" key="10">
    <source>
        <dbReference type="Proteomes" id="UP000069906"/>
    </source>
</evidence>
<organism evidence="7 10">
    <name type="scientific">Halanaeroarchaeum sulfurireducens</name>
    <dbReference type="NCBI Taxonomy" id="1604004"/>
    <lineage>
        <taxon>Archaea</taxon>
        <taxon>Methanobacteriati</taxon>
        <taxon>Methanobacteriota</taxon>
        <taxon>Stenosarchaea group</taxon>
        <taxon>Halobacteria</taxon>
        <taxon>Halobacteriales</taxon>
        <taxon>Halobacteriaceae</taxon>
        <taxon>Halanaeroarchaeum</taxon>
    </lineage>
</organism>
<evidence type="ECO:0000256" key="3">
    <source>
        <dbReference type="ARBA" id="ARBA00022692"/>
    </source>
</evidence>
<feature type="transmembrane region" description="Helical" evidence="6">
    <location>
        <begin position="226"/>
        <end position="250"/>
    </location>
</feature>
<dbReference type="InterPro" id="IPR017039">
    <property type="entry name" value="Virul_fac_BrkB"/>
</dbReference>
<feature type="transmembrane region" description="Helical" evidence="6">
    <location>
        <begin position="193"/>
        <end position="214"/>
    </location>
</feature>
<reference evidence="9" key="2">
    <citation type="submission" date="2015-05" db="EMBL/GenBank/DDBJ databases">
        <title>Complete genome sequence of Halanaeroarchaeum sulfurireducens type strain M27-SA2, a sulfate-reducer haloarchaeon from marine anoxic lake Medee.</title>
        <authorList>
            <person name="Messina E."/>
            <person name="Kublanov I.V."/>
            <person name="Toshchakov S."/>
            <person name="Arcadi E."/>
            <person name="La Spada G."/>
            <person name="La Cono V."/>
            <person name="Yakimov M.M."/>
        </authorList>
    </citation>
    <scope>NUCLEOTIDE SEQUENCE [LARGE SCALE GENOMIC DNA]</scope>
    <source>
        <strain evidence="9">M27-SA2</strain>
    </source>
</reference>
<evidence type="ECO:0000256" key="4">
    <source>
        <dbReference type="ARBA" id="ARBA00022989"/>
    </source>
</evidence>
<name>A0A0F7PBJ8_9EURY</name>
<dbReference type="PANTHER" id="PTHR30213">
    <property type="entry name" value="INNER MEMBRANE PROTEIN YHJD"/>
    <property type="match status" value="1"/>
</dbReference>
<dbReference type="Proteomes" id="UP000069906">
    <property type="component" value="Chromosome"/>
</dbReference>
<dbReference type="EMBL" id="CP011564">
    <property type="protein sequence ID" value="ALG81420.1"/>
    <property type="molecule type" value="Genomic_DNA"/>
</dbReference>
<evidence type="ECO:0000256" key="6">
    <source>
        <dbReference type="SAM" id="Phobius"/>
    </source>
</evidence>
<feature type="transmembrane region" description="Helical" evidence="6">
    <location>
        <begin position="21"/>
        <end position="44"/>
    </location>
</feature>
<sequence length="264" mass="27669">MSAIETARSVATVFQEEKITFLAASVAFYAFVSIIPLLLISLAIGSLVGGQAFADQIIVLVEGQLSEQGVTVVEQALSGSAGRGTASVVSLVTLTWSAIKVVRGLDLAFDEVYGSEPETSLAQQIINGLIVLGIVGLAVVAMIGLGMLLARPSLVGVPFIGVLGWVGLTVGLFLIFLPFYYVLPPVDVSVKEILPGALVAGVGWLLLQAGFQLYAANAGQYQAYGFLGAVLLFIMWMYFASVLILLGAVVNTVYASQVRDYGGS</sequence>
<gene>
    <name evidence="8" type="ORF">HLASA_0517</name>
    <name evidence="7" type="ORF">HLASF_0520</name>
</gene>
<dbReference type="PANTHER" id="PTHR30213:SF0">
    <property type="entry name" value="UPF0761 MEMBRANE PROTEIN YIHY"/>
    <property type="match status" value="1"/>
</dbReference>
<feature type="transmembrane region" description="Helical" evidence="6">
    <location>
        <begin position="157"/>
        <end position="181"/>
    </location>
</feature>
<comment type="subcellular location">
    <subcellularLocation>
        <location evidence="1">Cell membrane</location>
        <topology evidence="1">Multi-pass membrane protein</topology>
    </subcellularLocation>
</comment>
<evidence type="ECO:0000256" key="5">
    <source>
        <dbReference type="ARBA" id="ARBA00023136"/>
    </source>
</evidence>
<evidence type="ECO:0000313" key="7">
    <source>
        <dbReference type="EMBL" id="AKH97019.1"/>
    </source>
</evidence>
<reference evidence="8 9" key="3">
    <citation type="journal article" date="2016" name="Stand. Genomic Sci.">
        <title>Complete genome sequence of 'Halanaeroarchaeum sulfurireducens' M27-SA2, a sulfur-reducing and acetate-oxidizing haloarchaeon from the deep-sea hypersaline anoxic lake Medee.</title>
        <authorList>
            <person name="Messina E."/>
            <person name="Sorokin D.Y."/>
            <person name="Kublanov I.V."/>
            <person name="Toshchakov S."/>
            <person name="Lopatina A."/>
            <person name="Arcadi E."/>
            <person name="Smedile F."/>
            <person name="La Spada G."/>
            <person name="La Cono V."/>
            <person name="Yakimov M.M."/>
        </authorList>
    </citation>
    <scope>NUCLEOTIDE SEQUENCE [LARGE SCALE GENOMIC DNA]</scope>
    <source>
        <strain evidence="8 9">M27-SA2</strain>
    </source>
</reference>
<feature type="transmembrane region" description="Helical" evidence="6">
    <location>
        <begin position="125"/>
        <end position="150"/>
    </location>
</feature>
<evidence type="ECO:0000313" key="9">
    <source>
        <dbReference type="Proteomes" id="UP000060390"/>
    </source>
</evidence>
<protein>
    <submittedName>
        <fullName evidence="7">Ribonuclease BN</fullName>
    </submittedName>
</protein>
<keyword evidence="3 6" id="KW-0812">Transmembrane</keyword>
<dbReference type="HOGENOM" id="CLU_045539_1_0_2"/>
<accession>A0A0F7PBJ8</accession>
<dbReference type="NCBIfam" id="TIGR00765">
    <property type="entry name" value="yihY_not_rbn"/>
    <property type="match status" value="1"/>
</dbReference>
<evidence type="ECO:0000313" key="8">
    <source>
        <dbReference type="EMBL" id="ALG81420.1"/>
    </source>
</evidence>
<proteinExistence type="predicted"/>
<evidence type="ECO:0000256" key="2">
    <source>
        <dbReference type="ARBA" id="ARBA00022475"/>
    </source>
</evidence>
<keyword evidence="10" id="KW-1185">Reference proteome</keyword>
<dbReference type="KEGG" id="hsu:HLASF_0520"/>
<dbReference type="GeneID" id="26009882"/>
<evidence type="ECO:0000256" key="1">
    <source>
        <dbReference type="ARBA" id="ARBA00004651"/>
    </source>
</evidence>
<keyword evidence="5 6" id="KW-0472">Membrane</keyword>
<keyword evidence="2" id="KW-1003">Cell membrane</keyword>
<dbReference type="EMBL" id="CP008874">
    <property type="protein sequence ID" value="AKH97019.1"/>
    <property type="molecule type" value="Genomic_DNA"/>
</dbReference>
<dbReference type="Pfam" id="PF03631">
    <property type="entry name" value="Virul_fac_BrkB"/>
    <property type="match status" value="1"/>
</dbReference>
<dbReference type="AlphaFoldDB" id="A0A0F7PBJ8"/>
<dbReference type="Proteomes" id="UP000060390">
    <property type="component" value="Chromosome"/>
</dbReference>
<dbReference type="PIRSF" id="PIRSF035875">
    <property type="entry name" value="RNase_BN"/>
    <property type="match status" value="1"/>
</dbReference>